<proteinExistence type="predicted"/>
<evidence type="ECO:0000256" key="1">
    <source>
        <dbReference type="SAM" id="MobiDB-lite"/>
    </source>
</evidence>
<evidence type="ECO:0000313" key="2">
    <source>
        <dbReference type="EMBL" id="SBO98435.1"/>
    </source>
</evidence>
<organism evidence="2">
    <name type="scientific">Nonomuraea gerenzanensis</name>
    <dbReference type="NCBI Taxonomy" id="93944"/>
    <lineage>
        <taxon>Bacteria</taxon>
        <taxon>Bacillati</taxon>
        <taxon>Actinomycetota</taxon>
        <taxon>Actinomycetes</taxon>
        <taxon>Streptosporangiales</taxon>
        <taxon>Streptosporangiaceae</taxon>
        <taxon>Nonomuraea</taxon>
    </lineage>
</organism>
<protein>
    <submittedName>
        <fullName evidence="2">Uncharacterized protein</fullName>
    </submittedName>
</protein>
<dbReference type="AlphaFoldDB" id="A0A1M4EHQ5"/>
<accession>A0A1M4EHQ5</accession>
<feature type="region of interest" description="Disordered" evidence="1">
    <location>
        <begin position="177"/>
        <end position="197"/>
    </location>
</feature>
<gene>
    <name evidence="2" type="ORF">BN4615_P7951</name>
</gene>
<name>A0A1M4EHQ5_9ACTN</name>
<dbReference type="EMBL" id="LT559118">
    <property type="protein sequence ID" value="SBO98435.1"/>
    <property type="molecule type" value="Genomic_DNA"/>
</dbReference>
<reference evidence="2" key="1">
    <citation type="submission" date="2016-04" db="EMBL/GenBank/DDBJ databases">
        <authorList>
            <person name="Evans L.H."/>
            <person name="Alamgir A."/>
            <person name="Owens N."/>
            <person name="Weber N.D."/>
            <person name="Virtaneva K."/>
            <person name="Barbian K."/>
            <person name="Babar A."/>
            <person name="Rosenke K."/>
        </authorList>
    </citation>
    <scope>NUCLEOTIDE SEQUENCE</scope>
    <source>
        <strain evidence="2">Nono1</strain>
    </source>
</reference>
<sequence length="197" mass="22011">MGAHFDSHFDTRFKARLKAWKDSGLKKGFDAWVEDWFDNLFTVYADTWADSTNFQKRFDQRFKVVFEESLENAVRARVANEISGQIDQRIEAWLMAARKDLLAAASSSVSQEDALVPQASMSAPTEESETVTAAELAQCLAKGPLQPRRIRKLLKGMEIPGARPVAYPLKDAAAALLKRRSRSPKDPGKESSPPELV</sequence>